<dbReference type="Pfam" id="PF12542">
    <property type="entry name" value="CWC25"/>
    <property type="match status" value="1"/>
</dbReference>
<evidence type="ECO:0000256" key="6">
    <source>
        <dbReference type="ARBA" id="ARBA00023187"/>
    </source>
</evidence>
<feature type="coiled-coil region" evidence="8">
    <location>
        <begin position="465"/>
        <end position="499"/>
    </location>
</feature>
<evidence type="ECO:0000256" key="7">
    <source>
        <dbReference type="ARBA" id="ARBA00023242"/>
    </source>
</evidence>
<dbReference type="PANTHER" id="PTHR16196">
    <property type="entry name" value="CELL CYCLE CONTROL PROTEIN CWF25"/>
    <property type="match status" value="1"/>
</dbReference>
<evidence type="ECO:0000313" key="12">
    <source>
        <dbReference type="WBParaSite" id="MhA1_Contig256.frz3.fgene3"/>
    </source>
</evidence>
<feature type="compositionally biased region" description="Basic and acidic residues" evidence="9">
    <location>
        <begin position="147"/>
        <end position="186"/>
    </location>
</feature>
<reference evidence="12" key="1">
    <citation type="submission" date="2016-11" db="UniProtKB">
        <authorList>
            <consortium name="WormBaseParasite"/>
        </authorList>
    </citation>
    <scope>IDENTIFICATION</scope>
</reference>
<name>A0A1I8BJL5_MELHA</name>
<dbReference type="InterPro" id="IPR022209">
    <property type="entry name" value="CWC25"/>
</dbReference>
<feature type="compositionally biased region" description="Basic and acidic residues" evidence="9">
    <location>
        <begin position="213"/>
        <end position="223"/>
    </location>
</feature>
<comment type="subcellular location">
    <subcellularLocation>
        <location evidence="1">Nucleus</location>
    </subcellularLocation>
</comment>
<keyword evidence="11" id="KW-1185">Reference proteome</keyword>
<dbReference type="Proteomes" id="UP000095281">
    <property type="component" value="Unplaced"/>
</dbReference>
<dbReference type="WBParaSite" id="MhA1_Contig256.frz3.fgene3">
    <property type="protein sequence ID" value="MhA1_Contig256.frz3.fgene3"/>
    <property type="gene ID" value="MhA1_Contig256.frz3.fgene3"/>
</dbReference>
<evidence type="ECO:0000256" key="4">
    <source>
        <dbReference type="ARBA" id="ARBA00022728"/>
    </source>
</evidence>
<feature type="coiled-coil region" evidence="8">
    <location>
        <begin position="323"/>
        <end position="350"/>
    </location>
</feature>
<feature type="coiled-coil region" evidence="8">
    <location>
        <begin position="394"/>
        <end position="435"/>
    </location>
</feature>
<feature type="region of interest" description="Disordered" evidence="9">
    <location>
        <begin position="120"/>
        <end position="231"/>
    </location>
</feature>
<dbReference type="GO" id="GO:0000398">
    <property type="term" value="P:mRNA splicing, via spliceosome"/>
    <property type="evidence" value="ECO:0007669"/>
    <property type="project" value="TreeGrafter"/>
</dbReference>
<dbReference type="AlphaFoldDB" id="A0A1I8BJL5"/>
<feature type="compositionally biased region" description="Basic residues" evidence="9">
    <location>
        <begin position="128"/>
        <end position="140"/>
    </location>
</feature>
<dbReference type="InterPro" id="IPR015390">
    <property type="entry name" value="Rabaptin_Rab5-bd_dom"/>
</dbReference>
<keyword evidence="7" id="KW-0539">Nucleus</keyword>
<dbReference type="PANTHER" id="PTHR16196:SF0">
    <property type="entry name" value="PRE-MRNA-SPLICING FACTOR CWC25 HOMOLOG"/>
    <property type="match status" value="1"/>
</dbReference>
<accession>A0A1I8BJL5</accession>
<evidence type="ECO:0000256" key="3">
    <source>
        <dbReference type="ARBA" id="ARBA00022664"/>
    </source>
</evidence>
<keyword evidence="5 8" id="KW-0175">Coiled coil</keyword>
<feature type="compositionally biased region" description="Basic and acidic residues" evidence="9">
    <location>
        <begin position="194"/>
        <end position="206"/>
    </location>
</feature>
<dbReference type="GO" id="GO:0005684">
    <property type="term" value="C:U2-type spliceosomal complex"/>
    <property type="evidence" value="ECO:0007669"/>
    <property type="project" value="TreeGrafter"/>
</dbReference>
<evidence type="ECO:0000256" key="9">
    <source>
        <dbReference type="SAM" id="MobiDB-lite"/>
    </source>
</evidence>
<evidence type="ECO:0000256" key="2">
    <source>
        <dbReference type="ARBA" id="ARBA00006695"/>
    </source>
</evidence>
<keyword evidence="4" id="KW-0747">Spliceosome</keyword>
<evidence type="ECO:0000259" key="10">
    <source>
        <dbReference type="Pfam" id="PF09311"/>
    </source>
</evidence>
<dbReference type="InterPro" id="IPR051376">
    <property type="entry name" value="CWC25_splicing_factor"/>
</dbReference>
<evidence type="ECO:0000256" key="5">
    <source>
        <dbReference type="ARBA" id="ARBA00023054"/>
    </source>
</evidence>
<proteinExistence type="inferred from homology"/>
<comment type="similarity">
    <text evidence="2">Belongs to the CWC25 family.</text>
</comment>
<dbReference type="Pfam" id="PF09311">
    <property type="entry name" value="Rab5-bind"/>
    <property type="match status" value="1"/>
</dbReference>
<keyword evidence="3" id="KW-0507">mRNA processing</keyword>
<evidence type="ECO:0000256" key="8">
    <source>
        <dbReference type="SAM" id="Coils"/>
    </source>
</evidence>
<evidence type="ECO:0000256" key="1">
    <source>
        <dbReference type="ARBA" id="ARBA00004123"/>
    </source>
</evidence>
<evidence type="ECO:0000313" key="11">
    <source>
        <dbReference type="Proteomes" id="UP000095281"/>
    </source>
</evidence>
<feature type="domain" description="Rabaptin GTPase-Rab5 binding" evidence="10">
    <location>
        <begin position="313"/>
        <end position="505"/>
    </location>
</feature>
<protein>
    <submittedName>
        <fullName evidence="12">Rab5-bind domain-containing protein</fullName>
    </submittedName>
</protein>
<sequence>MDDRPSSSKDPNMEWMYGGTKSIVNREDYLLGKKIDKNFELYSDVVVKDKDEEGRDNFFKQKLLQNGSGSHNQKISALDVRTVRNEDPLVALKFQEEQRRRQMLDNPLLKLKAQRILQKEFEKQMKKGEKKKKKHKKSKRSSFSSDEEIHSKQRRVDEKERHHRHSSEERSGSSRGRERREDSRKRNESHHHRDSSSRSSVDKRTDSGSYSQRGEEQSKEKTQSRPKLSAAEIEERRKAMLQNASWRDEMRESNFKKTIEQLQKEENEANNVPNFIRPVMDSANSSLEKRLQIMTDTGGDSAESGSAYANSVCEMCGNYEIQLQSIQSSQDTLREQLAAAKELYEKYGKELTEERHYRKELEIRFAALNEETEGKIQQCISNTEDFEQRIVLLSKKQEADLSVLESQLELARNRQKELQEQLVLLNERYEKLLHLKSQCAEEMREQQIELPQTVEELQFLALQLREELIIERAAREHERRELNDELTMARQQLVELEICPRENEE</sequence>
<keyword evidence="6" id="KW-0508">mRNA splicing</keyword>
<organism evidence="11 12">
    <name type="scientific">Meloidogyne hapla</name>
    <name type="common">Root-knot nematode worm</name>
    <dbReference type="NCBI Taxonomy" id="6305"/>
    <lineage>
        <taxon>Eukaryota</taxon>
        <taxon>Metazoa</taxon>
        <taxon>Ecdysozoa</taxon>
        <taxon>Nematoda</taxon>
        <taxon>Chromadorea</taxon>
        <taxon>Rhabditida</taxon>
        <taxon>Tylenchina</taxon>
        <taxon>Tylenchomorpha</taxon>
        <taxon>Tylenchoidea</taxon>
        <taxon>Meloidogynidae</taxon>
        <taxon>Meloidogyninae</taxon>
        <taxon>Meloidogyne</taxon>
    </lineage>
</organism>